<evidence type="ECO:0000256" key="2">
    <source>
        <dbReference type="ARBA" id="ARBA00007145"/>
    </source>
</evidence>
<dbReference type="OrthoDB" id="9803818at2"/>
<dbReference type="Pfam" id="PF02540">
    <property type="entry name" value="NAD_synthase"/>
    <property type="match status" value="1"/>
</dbReference>
<dbReference type="CDD" id="cd00553">
    <property type="entry name" value="NAD_synthase"/>
    <property type="match status" value="1"/>
</dbReference>
<feature type="binding site" evidence="7">
    <location>
        <position position="197"/>
    </location>
    <ligand>
        <name>L-glutamine</name>
        <dbReference type="ChEBI" id="CHEBI:58359"/>
    </ligand>
</feature>
<comment type="pathway">
    <text evidence="1 7 8">Cofactor biosynthesis; NAD(+) biosynthesis; NAD(+) from deamido-NAD(+) (L-Gln route): step 1/1.</text>
</comment>
<evidence type="ECO:0000256" key="8">
    <source>
        <dbReference type="PIRNR" id="PIRNR006630"/>
    </source>
</evidence>
<dbReference type="GO" id="GO:0004359">
    <property type="term" value="F:glutaminase activity"/>
    <property type="evidence" value="ECO:0007669"/>
    <property type="project" value="InterPro"/>
</dbReference>
<dbReference type="NCBIfam" id="NF002730">
    <property type="entry name" value="PRK02628.1"/>
    <property type="match status" value="1"/>
</dbReference>
<dbReference type="InterPro" id="IPR003010">
    <property type="entry name" value="C-N_Hydrolase"/>
</dbReference>
<feature type="binding site" evidence="7">
    <location>
        <position position="604"/>
    </location>
    <ligand>
        <name>deamido-NAD(+)</name>
        <dbReference type="ChEBI" id="CHEBI:58437"/>
        <note>ligand shared between two neighboring subunits</note>
    </ligand>
</feature>
<dbReference type="SUPFAM" id="SSF52402">
    <property type="entry name" value="Adenine nucleotide alpha hydrolases-like"/>
    <property type="match status" value="1"/>
</dbReference>
<dbReference type="Proteomes" id="UP000184130">
    <property type="component" value="Unassembled WGS sequence"/>
</dbReference>
<comment type="catalytic activity">
    <reaction evidence="7 8">
        <text>deamido-NAD(+) + L-glutamine + ATP + H2O = L-glutamate + AMP + diphosphate + NAD(+) + H(+)</text>
        <dbReference type="Rhea" id="RHEA:24384"/>
        <dbReference type="ChEBI" id="CHEBI:15377"/>
        <dbReference type="ChEBI" id="CHEBI:15378"/>
        <dbReference type="ChEBI" id="CHEBI:29985"/>
        <dbReference type="ChEBI" id="CHEBI:30616"/>
        <dbReference type="ChEBI" id="CHEBI:33019"/>
        <dbReference type="ChEBI" id="CHEBI:57540"/>
        <dbReference type="ChEBI" id="CHEBI:58359"/>
        <dbReference type="ChEBI" id="CHEBI:58437"/>
        <dbReference type="ChEBI" id="CHEBI:456215"/>
        <dbReference type="EC" id="6.3.5.1"/>
    </reaction>
</comment>
<dbReference type="Gene3D" id="3.60.110.10">
    <property type="entry name" value="Carbon-nitrogen hydrolase"/>
    <property type="match status" value="1"/>
</dbReference>
<accession>A0A1M6W2Q6</accession>
<evidence type="ECO:0000256" key="1">
    <source>
        <dbReference type="ARBA" id="ARBA00005188"/>
    </source>
</evidence>
<reference evidence="11 12" key="1">
    <citation type="submission" date="2016-11" db="EMBL/GenBank/DDBJ databases">
        <authorList>
            <person name="Jaros S."/>
            <person name="Januszkiewicz K."/>
            <person name="Wedrychowicz H."/>
        </authorList>
    </citation>
    <scope>NUCLEOTIDE SEQUENCE [LARGE SCALE GENOMIC DNA]</scope>
    <source>
        <strain evidence="11 12">KHT3</strain>
    </source>
</reference>
<dbReference type="InterPro" id="IPR022310">
    <property type="entry name" value="NAD/GMP_synthase"/>
</dbReference>
<dbReference type="InterPro" id="IPR014729">
    <property type="entry name" value="Rossmann-like_a/b/a_fold"/>
</dbReference>
<dbReference type="GO" id="GO:0009435">
    <property type="term" value="P:NAD+ biosynthetic process"/>
    <property type="evidence" value="ECO:0007669"/>
    <property type="project" value="UniProtKB-UniRule"/>
</dbReference>
<dbReference type="CDD" id="cd07570">
    <property type="entry name" value="GAT_Gln-NAD-synth"/>
    <property type="match status" value="1"/>
</dbReference>
<dbReference type="GO" id="GO:0005737">
    <property type="term" value="C:cytoplasm"/>
    <property type="evidence" value="ECO:0007669"/>
    <property type="project" value="InterPro"/>
</dbReference>
<dbReference type="PIRSF" id="PIRSF006630">
    <property type="entry name" value="NADS_GAT"/>
    <property type="match status" value="1"/>
</dbReference>
<dbReference type="InterPro" id="IPR014445">
    <property type="entry name" value="Gln-dep_NAD_synthase"/>
</dbReference>
<keyword evidence="3 7" id="KW-0436">Ligase</keyword>
<dbReference type="UniPathway" id="UPA00253">
    <property type="reaction ID" value="UER00334"/>
</dbReference>
<feature type="binding site" evidence="7">
    <location>
        <begin position="353"/>
        <end position="360"/>
    </location>
    <ligand>
        <name>ATP</name>
        <dbReference type="ChEBI" id="CHEBI:30616"/>
    </ligand>
</feature>
<evidence type="ECO:0000256" key="6">
    <source>
        <dbReference type="ARBA" id="ARBA00023027"/>
    </source>
</evidence>
<evidence type="ECO:0000256" key="9">
    <source>
        <dbReference type="RuleBase" id="RU003811"/>
    </source>
</evidence>
<dbReference type="GO" id="GO:0008795">
    <property type="term" value="F:NAD+ synthase activity"/>
    <property type="evidence" value="ECO:0007669"/>
    <property type="project" value="UniProtKB-UniRule"/>
</dbReference>
<feature type="binding site" evidence="7">
    <location>
        <begin position="473"/>
        <end position="476"/>
    </location>
    <ligand>
        <name>deamido-NAD(+)</name>
        <dbReference type="ChEBI" id="CHEBI:58437"/>
        <note>ligand shared between two neighboring subunits</note>
    </ligand>
</feature>
<keyword evidence="5 7" id="KW-0067">ATP-binding</keyword>
<feature type="binding site" evidence="7">
    <location>
        <position position="468"/>
    </location>
    <ligand>
        <name>deamido-NAD(+)</name>
        <dbReference type="ChEBI" id="CHEBI:58437"/>
        <note>ligand shared between two neighboring subunits</note>
    </ligand>
</feature>
<evidence type="ECO:0000256" key="7">
    <source>
        <dbReference type="HAMAP-Rule" id="MF_02090"/>
    </source>
</evidence>
<feature type="binding site" evidence="7">
    <location>
        <position position="463"/>
    </location>
    <ligand>
        <name>ATP</name>
        <dbReference type="ChEBI" id="CHEBI:30616"/>
    </ligand>
</feature>
<protein>
    <recommendedName>
        <fullName evidence="7 8">Glutamine-dependent NAD(+) synthetase</fullName>
        <ecNumber evidence="7 8">6.3.5.1</ecNumber>
    </recommendedName>
    <alternativeName>
        <fullName evidence="7 8">NAD(+) synthase [glutamine-hydrolyzing]</fullName>
    </alternativeName>
</protein>
<dbReference type="InterPro" id="IPR003694">
    <property type="entry name" value="NAD_synthase"/>
</dbReference>
<dbReference type="HAMAP" id="MF_02090">
    <property type="entry name" value="NadE_glutamine_dep"/>
    <property type="match status" value="1"/>
</dbReference>
<evidence type="ECO:0000256" key="5">
    <source>
        <dbReference type="ARBA" id="ARBA00022840"/>
    </source>
</evidence>
<dbReference type="AlphaFoldDB" id="A0A1M6W2Q6"/>
<dbReference type="PANTHER" id="PTHR23090:SF9">
    <property type="entry name" value="GLUTAMINE-DEPENDENT NAD(+) SYNTHETASE"/>
    <property type="match status" value="1"/>
</dbReference>
<feature type="binding site" evidence="7">
    <location>
        <position position="439"/>
    </location>
    <ligand>
        <name>deamido-NAD(+)</name>
        <dbReference type="ChEBI" id="CHEBI:58437"/>
        <note>ligand shared between two neighboring subunits</note>
    </ligand>
</feature>
<dbReference type="NCBIfam" id="TIGR00552">
    <property type="entry name" value="nadE"/>
    <property type="match status" value="1"/>
</dbReference>
<feature type="binding site" evidence="7">
    <location>
        <position position="121"/>
    </location>
    <ligand>
        <name>L-glutamine</name>
        <dbReference type="ChEBI" id="CHEBI:58359"/>
    </ligand>
</feature>
<organism evidence="11 12">
    <name type="scientific">Xylanibacter ruminicola</name>
    <name type="common">Prevotella ruminicola</name>
    <dbReference type="NCBI Taxonomy" id="839"/>
    <lineage>
        <taxon>Bacteria</taxon>
        <taxon>Pseudomonadati</taxon>
        <taxon>Bacteroidota</taxon>
        <taxon>Bacteroidia</taxon>
        <taxon>Bacteroidales</taxon>
        <taxon>Prevotellaceae</taxon>
        <taxon>Xylanibacter</taxon>
    </lineage>
</organism>
<dbReference type="InterPro" id="IPR041856">
    <property type="entry name" value="NAD+_synth_C"/>
</dbReference>
<feature type="binding site" evidence="7">
    <location>
        <position position="203"/>
    </location>
    <ligand>
        <name>L-glutamine</name>
        <dbReference type="ChEBI" id="CHEBI:58359"/>
    </ligand>
</feature>
<dbReference type="GO" id="GO:0005524">
    <property type="term" value="F:ATP binding"/>
    <property type="evidence" value="ECO:0007669"/>
    <property type="project" value="UniProtKB-UniRule"/>
</dbReference>
<dbReference type="InterPro" id="IPR036526">
    <property type="entry name" value="C-N_Hydrolase_sf"/>
</dbReference>
<dbReference type="PANTHER" id="PTHR23090">
    <property type="entry name" value="NH 3 /GLUTAMINE-DEPENDENT NAD + SYNTHETASE"/>
    <property type="match status" value="1"/>
</dbReference>
<dbReference type="EC" id="6.3.5.1" evidence="7 8"/>
<evidence type="ECO:0000313" key="11">
    <source>
        <dbReference type="EMBL" id="SHK87933.1"/>
    </source>
</evidence>
<evidence type="ECO:0000256" key="4">
    <source>
        <dbReference type="ARBA" id="ARBA00022741"/>
    </source>
</evidence>
<dbReference type="GO" id="GO:0003952">
    <property type="term" value="F:NAD+ synthase (glutamine-hydrolyzing) activity"/>
    <property type="evidence" value="ECO:0007669"/>
    <property type="project" value="UniProtKB-UniRule"/>
</dbReference>
<evidence type="ECO:0000256" key="3">
    <source>
        <dbReference type="ARBA" id="ARBA00022598"/>
    </source>
</evidence>
<name>A0A1M6W2Q6_XYLRU</name>
<dbReference type="RefSeq" id="WP_073209133.1">
    <property type="nucleotide sequence ID" value="NZ_FRBD01000015.1"/>
</dbReference>
<evidence type="ECO:0000259" key="10">
    <source>
        <dbReference type="PROSITE" id="PS50263"/>
    </source>
</evidence>
<evidence type="ECO:0000313" key="12">
    <source>
        <dbReference type="Proteomes" id="UP000184130"/>
    </source>
</evidence>
<comment type="similarity">
    <text evidence="2 7 8">In the C-terminal section; belongs to the NAD synthetase family.</text>
</comment>
<dbReference type="EMBL" id="FRBD01000015">
    <property type="protein sequence ID" value="SHK87933.1"/>
    <property type="molecule type" value="Genomic_DNA"/>
</dbReference>
<comment type="function">
    <text evidence="7">Catalyzes the ATP-dependent amidation of deamido-NAD to form NAD. Uses L-glutamine as a nitrogen source.</text>
</comment>
<feature type="domain" description="CN hydrolase" evidence="10">
    <location>
        <begin position="6"/>
        <end position="270"/>
    </location>
</feature>
<feature type="active site" description="Proton acceptor; for glutaminase activity" evidence="7">
    <location>
        <position position="46"/>
    </location>
</feature>
<gene>
    <name evidence="7" type="primary">nadE</name>
    <name evidence="11" type="ORF">SAMN05216463_11513</name>
</gene>
<dbReference type="Pfam" id="PF00795">
    <property type="entry name" value="CN_hydrolase"/>
    <property type="match status" value="1"/>
</dbReference>
<sequence>MKYGFVNVAAAVPTVKVADVEYNVQQIEGLIAQAEDRGVEIIVFPELCITGYSCQDLFKEQLLLDHAEEGVVKLLDFTRKLNTIVIVGLPVVVNGLLYNCAAVLQSGTLLGIVPKVYLPNYGEFYEKRWFASSQDLNPCDIYFAGSPVHVSAEPQVFVTRDGVKFGIEICEDVWAPTPPSNNLALAGADIIFNLSASDELIGKHAYLKSLLAQQSARMISGYVYSSCGFGESTQDVVYGGNAMIFENGRLLEEGSRFSLQPQLKMCQIDIEALHVERRTNTTFINAQRGAAARIINCKQTATREFQLTRHIDPYPFIPKSENMQESCEEILNIQVMGLVKRLYHINGKKAVIGISGGLDSTLALLVTVKAFDKLGLDRKGIVGITMPGFGTTDRTYNNALKLMETLGVTIREISIAKAVTQHFADIQHDASIHDITYENSQARERTQILMDVANKENAIVVGTGDLSELALGWATYNGDHMSMYGVNAGVPKTLIRYLVSFVAGEMATETLLDIVDTPISPELIPADEQGNIKQKTEDLVGPYELHDFFIYYFLRYGFSPKKIFLLAKRAFCTATEDKAALYDEETVKKWLTTFSRRFFNQQFKRSCLPDGPKVGSVSLSPRGDWRMPSDASSALWLKECETL</sequence>
<dbReference type="Gene3D" id="3.40.50.620">
    <property type="entry name" value="HUPs"/>
    <property type="match status" value="1"/>
</dbReference>
<feature type="active site" description="Nucleophile; for glutaminase activity" evidence="7">
    <location>
        <position position="170"/>
    </location>
</feature>
<dbReference type="PROSITE" id="PS50263">
    <property type="entry name" value="CN_HYDROLASE"/>
    <property type="match status" value="1"/>
</dbReference>
<proteinExistence type="inferred from homology"/>
<feature type="active site" description="For glutaminase activity" evidence="7">
    <location>
        <position position="115"/>
    </location>
</feature>
<comment type="similarity">
    <text evidence="9">Belongs to the NAD synthetase family.</text>
</comment>
<dbReference type="FunFam" id="1.10.10.1140:FF:000001">
    <property type="entry name" value="Glutamine-dependent NAD(+) synthetase"/>
    <property type="match status" value="1"/>
</dbReference>
<dbReference type="Gene3D" id="1.10.10.1140">
    <property type="entry name" value="Glutamine-dependent NAD+ synthetase, C-terminal domain"/>
    <property type="match status" value="1"/>
</dbReference>
<keyword evidence="4 7" id="KW-0547">Nucleotide-binding</keyword>
<dbReference type="SUPFAM" id="SSF56317">
    <property type="entry name" value="Carbon-nitrogen hydrolase"/>
    <property type="match status" value="1"/>
</dbReference>
<keyword evidence="6 7" id="KW-0520">NAD</keyword>